<evidence type="ECO:0000256" key="1">
    <source>
        <dbReference type="SAM" id="Phobius"/>
    </source>
</evidence>
<feature type="transmembrane region" description="Helical" evidence="1">
    <location>
        <begin position="20"/>
        <end position="44"/>
    </location>
</feature>
<feature type="non-terminal residue" evidence="2">
    <location>
        <position position="76"/>
    </location>
</feature>
<protein>
    <submittedName>
        <fullName evidence="2">Uncharacterized protein</fullName>
    </submittedName>
</protein>
<accession>A0A564Z1R2</accession>
<keyword evidence="1" id="KW-0812">Transmembrane</keyword>
<evidence type="ECO:0000313" key="2">
    <source>
        <dbReference type="EMBL" id="VUZ52903.1"/>
    </source>
</evidence>
<organism evidence="2 3">
    <name type="scientific">Hymenolepis diminuta</name>
    <name type="common">Rat tapeworm</name>
    <dbReference type="NCBI Taxonomy" id="6216"/>
    <lineage>
        <taxon>Eukaryota</taxon>
        <taxon>Metazoa</taxon>
        <taxon>Spiralia</taxon>
        <taxon>Lophotrochozoa</taxon>
        <taxon>Platyhelminthes</taxon>
        <taxon>Cestoda</taxon>
        <taxon>Eucestoda</taxon>
        <taxon>Cyclophyllidea</taxon>
        <taxon>Hymenolepididae</taxon>
        <taxon>Hymenolepis</taxon>
    </lineage>
</organism>
<keyword evidence="1" id="KW-1133">Transmembrane helix</keyword>
<dbReference type="Proteomes" id="UP000321570">
    <property type="component" value="Unassembled WGS sequence"/>
</dbReference>
<evidence type="ECO:0000313" key="3">
    <source>
        <dbReference type="Proteomes" id="UP000321570"/>
    </source>
</evidence>
<name>A0A564Z1R2_HYMDI</name>
<sequence length="76" mass="8647">MKEPDWNVQTIKPSEAARSWRGVLLAAVVIILILSVLIISVLYVTPIKLSKDNEILSLEKLLNWSIQYQEVIWISG</sequence>
<dbReference type="EMBL" id="CABIJS010000543">
    <property type="protein sequence ID" value="VUZ52903.1"/>
    <property type="molecule type" value="Genomic_DNA"/>
</dbReference>
<gene>
    <name evidence="2" type="ORF">WMSIL1_LOCUS11332</name>
</gene>
<keyword evidence="1" id="KW-0472">Membrane</keyword>
<reference evidence="2 3" key="1">
    <citation type="submission" date="2019-07" db="EMBL/GenBank/DDBJ databases">
        <authorList>
            <person name="Jastrzebski P J."/>
            <person name="Paukszto L."/>
            <person name="Jastrzebski P J."/>
        </authorList>
    </citation>
    <scope>NUCLEOTIDE SEQUENCE [LARGE SCALE GENOMIC DNA]</scope>
    <source>
        <strain evidence="2 3">WMS-il1</strain>
    </source>
</reference>
<dbReference type="AlphaFoldDB" id="A0A564Z1R2"/>
<keyword evidence="3" id="KW-1185">Reference proteome</keyword>
<proteinExistence type="predicted"/>